<proteinExistence type="predicted"/>
<dbReference type="Pfam" id="PF11969">
    <property type="entry name" value="DcpS_C"/>
    <property type="match status" value="1"/>
</dbReference>
<evidence type="ECO:0000313" key="2">
    <source>
        <dbReference type="EMBL" id="KAJ6250649.1"/>
    </source>
</evidence>
<dbReference type="Proteomes" id="UP001150062">
    <property type="component" value="Unassembled WGS sequence"/>
</dbReference>
<protein>
    <submittedName>
        <fullName evidence="2">Histidine triad hit protein member</fullName>
    </submittedName>
</protein>
<comment type="caution">
    <text evidence="2">The sequence shown here is derived from an EMBL/GenBank/DDBJ whole genome shotgun (WGS) entry which is preliminary data.</text>
</comment>
<feature type="compositionally biased region" description="Basic and acidic residues" evidence="1">
    <location>
        <begin position="1"/>
        <end position="19"/>
    </location>
</feature>
<keyword evidence="3" id="KW-1185">Reference proteome</keyword>
<feature type="region of interest" description="Disordered" evidence="1">
    <location>
        <begin position="1"/>
        <end position="25"/>
    </location>
</feature>
<accession>A0ABQ8Z1S3</accession>
<name>A0ABQ8Z1S3_9EUKA</name>
<evidence type="ECO:0000313" key="3">
    <source>
        <dbReference type="Proteomes" id="UP001150062"/>
    </source>
</evidence>
<dbReference type="Gene3D" id="3.30.428.10">
    <property type="entry name" value="HIT-like"/>
    <property type="match status" value="1"/>
</dbReference>
<dbReference type="EMBL" id="JAOAOG010000073">
    <property type="protein sequence ID" value="KAJ6250649.1"/>
    <property type="molecule type" value="Genomic_DNA"/>
</dbReference>
<gene>
    <name evidence="2" type="ORF">M0813_15460</name>
</gene>
<evidence type="ECO:0000256" key="1">
    <source>
        <dbReference type="SAM" id="MobiDB-lite"/>
    </source>
</evidence>
<sequence length="354" mass="42321">MKDSDQKEKNFLQRYDPKKSNPNKKTKTIFSIDKNYFRQKIIGTCQIPKEKREKYVSKKILSFTYQNKKQLEEQRIYDLDNGKLPDFLSWFLHFDYDKSINLKIALHNPKLFRWNKKGNFVLFPNPTYVDNIEQFTRHPKIVKYNSKGFGLIGWFIHPELLKGTFFETQENRDSTKRFRSHLLKKIQEIHRAKRQSLKFQSFSNKKEEKPFIEYEKLKPSFLVTILDLNKSHISILKEFHQIIKEHLRMVYGITKSDFVRIYIHYPYSPQTVTLHIHIRINQATPQLDLARSFELCNVIKELERGKTGIDLVWERQMITNGILNNLETEETLPLQTSKVSIQTINNPFINDDYI</sequence>
<dbReference type="InterPro" id="IPR036265">
    <property type="entry name" value="HIT-like_sf"/>
</dbReference>
<reference evidence="2" key="1">
    <citation type="submission" date="2022-08" db="EMBL/GenBank/DDBJ databases">
        <title>Novel sulfate-reducing endosymbionts in the free-living metamonad Anaeramoeba.</title>
        <authorList>
            <person name="Jerlstrom-Hultqvist J."/>
            <person name="Cepicka I."/>
            <person name="Gallot-Lavallee L."/>
            <person name="Salas-Leiva D."/>
            <person name="Curtis B.A."/>
            <person name="Zahonova K."/>
            <person name="Pipaliya S."/>
            <person name="Dacks J."/>
            <person name="Roger A.J."/>
        </authorList>
    </citation>
    <scope>NUCLEOTIDE SEQUENCE</scope>
    <source>
        <strain evidence="2">Schooner1</strain>
    </source>
</reference>
<organism evidence="2 3">
    <name type="scientific">Anaeramoeba flamelloides</name>
    <dbReference type="NCBI Taxonomy" id="1746091"/>
    <lineage>
        <taxon>Eukaryota</taxon>
        <taxon>Metamonada</taxon>
        <taxon>Anaeramoebidae</taxon>
        <taxon>Anaeramoeba</taxon>
    </lineage>
</organism>
<dbReference type="SUPFAM" id="SSF54197">
    <property type="entry name" value="HIT-like"/>
    <property type="match status" value="1"/>
</dbReference>